<evidence type="ECO:0000313" key="13">
    <source>
        <dbReference type="Proteomes" id="UP001296967"/>
    </source>
</evidence>
<dbReference type="Gene3D" id="3.40.50.300">
    <property type="entry name" value="P-loop containing nucleotide triphosphate hydrolases"/>
    <property type="match status" value="2"/>
</dbReference>
<evidence type="ECO:0000256" key="7">
    <source>
        <dbReference type="ARBA" id="ARBA00022801"/>
    </source>
</evidence>
<comment type="function">
    <text evidence="10">Subunit R is required for both nuclease and ATPase activities, but not for modification.</text>
</comment>
<evidence type="ECO:0000256" key="9">
    <source>
        <dbReference type="ARBA" id="ARBA00023125"/>
    </source>
</evidence>
<comment type="caution">
    <text evidence="12">The sequence shown here is derived from an EMBL/GenBank/DDBJ whole genome shotgun (WGS) entry which is preliminary data.</text>
</comment>
<dbReference type="InterPro" id="IPR021810">
    <property type="entry name" value="T1RH-like_C"/>
</dbReference>
<evidence type="ECO:0000256" key="8">
    <source>
        <dbReference type="ARBA" id="ARBA00022840"/>
    </source>
</evidence>
<keyword evidence="9 10" id="KW-0238">DNA-binding</keyword>
<dbReference type="InterPro" id="IPR051268">
    <property type="entry name" value="Type-I_R_enzyme_R_subunit"/>
</dbReference>
<dbReference type="PANTHER" id="PTHR30195">
    <property type="entry name" value="TYPE I SITE-SPECIFIC DEOXYRIBONUCLEASE PROTEIN SUBUNIT M AND R"/>
    <property type="match status" value="1"/>
</dbReference>
<accession>A0AAJ0UJZ5</accession>
<dbReference type="InterPro" id="IPR055180">
    <property type="entry name" value="HsdR_RecA-like_helicase_dom_2"/>
</dbReference>
<dbReference type="AlphaFoldDB" id="A0AAJ0UJZ5"/>
<dbReference type="GO" id="GO:0009035">
    <property type="term" value="F:type I site-specific deoxyribonuclease activity"/>
    <property type="evidence" value="ECO:0007669"/>
    <property type="project" value="UniProtKB-EC"/>
</dbReference>
<evidence type="ECO:0000313" key="12">
    <source>
        <dbReference type="EMBL" id="MBK5931955.1"/>
    </source>
</evidence>
<dbReference type="EC" id="3.1.21.3" evidence="10"/>
<evidence type="ECO:0000256" key="1">
    <source>
        <dbReference type="ARBA" id="ARBA00000851"/>
    </source>
</evidence>
<dbReference type="SUPFAM" id="SSF52540">
    <property type="entry name" value="P-loop containing nucleoside triphosphate hydrolases"/>
    <property type="match status" value="2"/>
</dbReference>
<evidence type="ECO:0000256" key="5">
    <source>
        <dbReference type="ARBA" id="ARBA00022747"/>
    </source>
</evidence>
<dbReference type="InterPro" id="IPR040980">
    <property type="entry name" value="SWI2_SNF2"/>
</dbReference>
<comment type="similarity">
    <text evidence="2 10">Belongs to the HsdR family.</text>
</comment>
<keyword evidence="7 10" id="KW-0378">Hydrolase</keyword>
<comment type="catalytic activity">
    <reaction evidence="1 10">
        <text>Endonucleolytic cleavage of DNA to give random double-stranded fragments with terminal 5'-phosphates, ATP is simultaneously hydrolyzed.</text>
        <dbReference type="EC" id="3.1.21.3"/>
    </reaction>
</comment>
<evidence type="ECO:0000256" key="4">
    <source>
        <dbReference type="ARBA" id="ARBA00022741"/>
    </source>
</evidence>
<sequence length="1090" mass="124638">MSAHYNEDTLVQQTTADYLQQQLGWESVLAYNHEDFGPDSLLGRLSDHEVVLTRPLRAALERLNPGLPEPAYEDAVRQLTTRVASQGIVAANRDKYALIRDGVPVAFRNAKDERVRDRLRVIDFDDPDNNDFLCVRELWVQGDLYRRRADIVGFVNGLPLLFVECKALHKDLRTAYEQNYSAYQTEIPHLFHHNAVVLFGNGHQAKIGSVTSQWGHFHDWKRLAEEEPGAVDMETLLKGVCDRVNFLDLVENFILFDDASGETRKILARNHQFLGVNRAVQAVLERDALARRLGVFWHTQGSGKSFSMVMFTRKVHRKLGGNFTFLVLTDRDDLDTQIYKTFAGCGVVDHDRDPCRAANGGHLQRLLGQHKSHVFSLIQKFHKDADTAYSERDDIIVITDEAHRTQYGTLALNLRNALPNASYIGFTGTPLFKDDEITRRVFGDYVSTYDFQRAVDDRATVPLYYDARGDKLGLAIGDLNERIAETLEALEADDIDVAQRLERELKRDYHIITAGKRLDQVARDFVEHYSTAWETGKAMLVCIDKVTCVRMHKLIEFYWQERIKALDAALKPGRREARISRRGGQVWDEQEDTDLARQIAWMRETRTAVVVSEEQGEVAKFQQWDLDIVPHRKLMKEGMELPAAMRAKPQFQHMQRMALDDAFKEAEHPFRIAIVCAMWLTGFDVPSLSTLYLDKPLKAHTLMQAIARANRVHEGKNNGLIVDYCGILKHLRRALATFAGTGPDGDDETDPAKPDDALLEELTEAIALVRGFLKERGAALDDVIEKTGFARNAAILACKEAANENDETRKHFEILCRQVLKTFKACINVAGINAHRPDRDAINVVYKQLQQDREQADITDIIRELHQLVDEAIETKPARADEESATYDISRIDFERLKQEFERSPRKQTTVQNLKSAVEQRLKRLLQQNPLRTDFQQHYEQIVTDYNREKDRLSIEQTFEALLRLVQELDAEEDRAVREGLDEESLAVFDLLKKPDLSAGEIKRIKVVAVELLETLKAEKLRVDHWKDKEATRDAVRQAIHDHLWSDDTGLPVAQYSDEDVQSRADDVYRHVFRAYPMVPSPFYQAPAVA</sequence>
<proteinExistence type="inferred from homology"/>
<dbReference type="CDD" id="cd18800">
    <property type="entry name" value="SF2_C_EcoR124I-like"/>
    <property type="match status" value="1"/>
</dbReference>
<keyword evidence="5 10" id="KW-0680">Restriction system</keyword>
<dbReference type="Gene3D" id="3.90.1570.50">
    <property type="match status" value="1"/>
</dbReference>
<dbReference type="SMART" id="SM00487">
    <property type="entry name" value="DEXDc"/>
    <property type="match status" value="1"/>
</dbReference>
<dbReference type="Pfam" id="PF22679">
    <property type="entry name" value="T1R_D3-like"/>
    <property type="match status" value="1"/>
</dbReference>
<keyword evidence="3" id="KW-0540">Nuclease</keyword>
<evidence type="ECO:0000256" key="3">
    <source>
        <dbReference type="ARBA" id="ARBA00022722"/>
    </source>
</evidence>
<reference evidence="12" key="2">
    <citation type="journal article" date="2020" name="Microorganisms">
        <title>Osmotic Adaptation and Compatible Solute Biosynthesis of Phototrophic Bacteria as Revealed from Genome Analyses.</title>
        <authorList>
            <person name="Imhoff J.F."/>
            <person name="Rahn T."/>
            <person name="Kunzel S."/>
            <person name="Keller A."/>
            <person name="Neulinger S.C."/>
        </authorList>
    </citation>
    <scope>NUCLEOTIDE SEQUENCE</scope>
    <source>
        <strain evidence="12">DSM 4395</strain>
    </source>
</reference>
<dbReference type="Pfam" id="PF04313">
    <property type="entry name" value="HSDR_N"/>
    <property type="match status" value="1"/>
</dbReference>
<evidence type="ECO:0000256" key="2">
    <source>
        <dbReference type="ARBA" id="ARBA00008598"/>
    </source>
</evidence>
<keyword evidence="13" id="KW-1185">Reference proteome</keyword>
<dbReference type="Pfam" id="PF18766">
    <property type="entry name" value="SWI2_SNF2"/>
    <property type="match status" value="1"/>
</dbReference>
<evidence type="ECO:0000259" key="11">
    <source>
        <dbReference type="SMART" id="SM00487"/>
    </source>
</evidence>
<keyword evidence="4 10" id="KW-0547">Nucleotide-binding</keyword>
<dbReference type="Proteomes" id="UP001296967">
    <property type="component" value="Unassembled WGS sequence"/>
</dbReference>
<name>A0AAJ0UJZ5_HALSE</name>
<dbReference type="PANTHER" id="PTHR30195:SF15">
    <property type="entry name" value="TYPE I RESTRICTION ENZYME HINDI ENDONUCLEASE SUBUNIT"/>
    <property type="match status" value="1"/>
</dbReference>
<dbReference type="GO" id="GO:0009307">
    <property type="term" value="P:DNA restriction-modification system"/>
    <property type="evidence" value="ECO:0007669"/>
    <property type="project" value="UniProtKB-KW"/>
</dbReference>
<dbReference type="InterPro" id="IPR014001">
    <property type="entry name" value="Helicase_ATP-bd"/>
</dbReference>
<dbReference type="InterPro" id="IPR007409">
    <property type="entry name" value="Restrct_endonuc_type1_HsdR_N"/>
</dbReference>
<dbReference type="GO" id="GO:0005524">
    <property type="term" value="F:ATP binding"/>
    <property type="evidence" value="ECO:0007669"/>
    <property type="project" value="UniProtKB-KW"/>
</dbReference>
<gene>
    <name evidence="12" type="ORF">CCR82_15805</name>
</gene>
<evidence type="ECO:0000256" key="6">
    <source>
        <dbReference type="ARBA" id="ARBA00022759"/>
    </source>
</evidence>
<dbReference type="CDD" id="cd22332">
    <property type="entry name" value="HsdR_N"/>
    <property type="match status" value="1"/>
</dbReference>
<evidence type="ECO:0000256" key="10">
    <source>
        <dbReference type="RuleBase" id="RU364115"/>
    </source>
</evidence>
<feature type="domain" description="Helicase ATP-binding" evidence="11">
    <location>
        <begin position="263"/>
        <end position="458"/>
    </location>
</feature>
<organism evidence="12 13">
    <name type="scientific">Halochromatium salexigens</name>
    <name type="common">Chromatium salexigens</name>
    <dbReference type="NCBI Taxonomy" id="49447"/>
    <lineage>
        <taxon>Bacteria</taxon>
        <taxon>Pseudomonadati</taxon>
        <taxon>Pseudomonadota</taxon>
        <taxon>Gammaproteobacteria</taxon>
        <taxon>Chromatiales</taxon>
        <taxon>Chromatiaceae</taxon>
        <taxon>Halochromatium</taxon>
    </lineage>
</organism>
<reference evidence="12" key="1">
    <citation type="submission" date="2017-05" db="EMBL/GenBank/DDBJ databases">
        <authorList>
            <person name="Imhoff J.F."/>
            <person name="Rahn T."/>
            <person name="Kuenzel S."/>
            <person name="Neulinger S.C."/>
        </authorList>
    </citation>
    <scope>NUCLEOTIDE SEQUENCE</scope>
    <source>
        <strain evidence="12">DSM 4395</strain>
    </source>
</reference>
<dbReference type="InterPro" id="IPR004473">
    <property type="entry name" value="Restrct_endonuc_typeI_HsdR"/>
</dbReference>
<dbReference type="NCBIfam" id="TIGR00348">
    <property type="entry name" value="hsdR"/>
    <property type="match status" value="1"/>
</dbReference>
<keyword evidence="12" id="KW-0347">Helicase</keyword>
<comment type="subunit">
    <text evidence="10">The type I restriction/modification system is composed of three polypeptides R, M and S.</text>
</comment>
<dbReference type="EMBL" id="NHSF01000073">
    <property type="protein sequence ID" value="MBK5931955.1"/>
    <property type="molecule type" value="Genomic_DNA"/>
</dbReference>
<protein>
    <recommendedName>
        <fullName evidence="10">Type I restriction enzyme endonuclease subunit</fullName>
        <shortName evidence="10">R protein</shortName>
        <ecNumber evidence="10">3.1.21.3</ecNumber>
    </recommendedName>
</protein>
<dbReference type="GO" id="GO:0003677">
    <property type="term" value="F:DNA binding"/>
    <property type="evidence" value="ECO:0007669"/>
    <property type="project" value="UniProtKB-KW"/>
</dbReference>
<dbReference type="InterPro" id="IPR027417">
    <property type="entry name" value="P-loop_NTPase"/>
</dbReference>
<keyword evidence="8 10" id="KW-0067">ATP-binding</keyword>
<dbReference type="Pfam" id="PF11867">
    <property type="entry name" value="T1RH-like_C"/>
    <property type="match status" value="1"/>
</dbReference>
<keyword evidence="6" id="KW-0255">Endonuclease</keyword>
<dbReference type="CDD" id="cd18030">
    <property type="entry name" value="DEXHc_RE_I_HsdR"/>
    <property type="match status" value="1"/>
</dbReference>
<dbReference type="GO" id="GO:0004386">
    <property type="term" value="F:helicase activity"/>
    <property type="evidence" value="ECO:0007669"/>
    <property type="project" value="UniProtKB-KW"/>
</dbReference>